<keyword evidence="1" id="KW-0472">Membrane</keyword>
<reference evidence="2 3" key="1">
    <citation type="submission" date="2022-04" db="EMBL/GenBank/DDBJ databases">
        <title>Positive selection, recombination, and allopatry shape intraspecific diversity of widespread and dominant cyanobacteria.</title>
        <authorList>
            <person name="Wei J."/>
            <person name="Shu W."/>
            <person name="Hu C."/>
        </authorList>
    </citation>
    <scope>NUCLEOTIDE SEQUENCE [LARGE SCALE GENOMIC DNA]</scope>
    <source>
        <strain evidence="2 3">AS-A4</strain>
    </source>
</reference>
<dbReference type="RefSeq" id="WP_190447037.1">
    <property type="nucleotide sequence ID" value="NZ_JAMPLM010000014.1"/>
</dbReference>
<accession>A0ABV0KLF1</accession>
<dbReference type="Proteomes" id="UP001476950">
    <property type="component" value="Unassembled WGS sequence"/>
</dbReference>
<name>A0ABV0KLF1_9CYAN</name>
<organism evidence="2 3">
    <name type="scientific">Stenomitos frigidus AS-A4</name>
    <dbReference type="NCBI Taxonomy" id="2933935"/>
    <lineage>
        <taxon>Bacteria</taxon>
        <taxon>Bacillati</taxon>
        <taxon>Cyanobacteriota</taxon>
        <taxon>Cyanophyceae</taxon>
        <taxon>Leptolyngbyales</taxon>
        <taxon>Leptolyngbyaceae</taxon>
        <taxon>Stenomitos</taxon>
    </lineage>
</organism>
<keyword evidence="3" id="KW-1185">Reference proteome</keyword>
<feature type="transmembrane region" description="Helical" evidence="1">
    <location>
        <begin position="111"/>
        <end position="130"/>
    </location>
</feature>
<keyword evidence="1" id="KW-1133">Transmembrane helix</keyword>
<sequence length="168" mass="18397">MSVITRRLSVPELSQQILEMATIGVYRESVFEALRPMATKKQIGAAIAHAKRFGLHSVASLRDDELGTYYQVDLVKYRSLEHAIATPAHLGDDDNLLEQVMDATSTVQRMLVVAKALTALLGVVGVLCLLEERHQLGMSLLSGAVSAGSLWAIQRSLIKKMPMEPAKK</sequence>
<keyword evidence="1" id="KW-0812">Transmembrane</keyword>
<evidence type="ECO:0000256" key="1">
    <source>
        <dbReference type="SAM" id="Phobius"/>
    </source>
</evidence>
<protein>
    <submittedName>
        <fullName evidence="2">Uncharacterized protein</fullName>
    </submittedName>
</protein>
<proteinExistence type="predicted"/>
<evidence type="ECO:0000313" key="3">
    <source>
        <dbReference type="Proteomes" id="UP001476950"/>
    </source>
</evidence>
<evidence type="ECO:0000313" key="2">
    <source>
        <dbReference type="EMBL" id="MEP1060040.1"/>
    </source>
</evidence>
<dbReference type="EMBL" id="JAMPLM010000014">
    <property type="protein sequence ID" value="MEP1060040.1"/>
    <property type="molecule type" value="Genomic_DNA"/>
</dbReference>
<comment type="caution">
    <text evidence="2">The sequence shown here is derived from an EMBL/GenBank/DDBJ whole genome shotgun (WGS) entry which is preliminary data.</text>
</comment>
<feature type="transmembrane region" description="Helical" evidence="1">
    <location>
        <begin position="136"/>
        <end position="153"/>
    </location>
</feature>
<gene>
    <name evidence="2" type="ORF">NDI38_16510</name>
</gene>